<feature type="compositionally biased region" description="Basic residues" evidence="4">
    <location>
        <begin position="28"/>
        <end position="37"/>
    </location>
</feature>
<gene>
    <name evidence="6" type="ORF">CCHLO57077_00017725</name>
</gene>
<accession>A0AA35LUF6</accession>
<feature type="region of interest" description="Disordered" evidence="4">
    <location>
        <begin position="1"/>
        <end position="37"/>
    </location>
</feature>
<evidence type="ECO:0000313" key="7">
    <source>
        <dbReference type="Proteomes" id="UP001160390"/>
    </source>
</evidence>
<dbReference type="PANTHER" id="PTHR31001:SF87">
    <property type="entry name" value="COL-21"/>
    <property type="match status" value="1"/>
</dbReference>
<proteinExistence type="predicted"/>
<evidence type="ECO:0000313" key="6">
    <source>
        <dbReference type="EMBL" id="CAI6076382.1"/>
    </source>
</evidence>
<dbReference type="AlphaFoldDB" id="A0AA35LUF6"/>
<dbReference type="InterPro" id="IPR007219">
    <property type="entry name" value="XnlR_reg_dom"/>
</dbReference>
<dbReference type="InterPro" id="IPR050613">
    <property type="entry name" value="Sec_Metabolite_Reg"/>
</dbReference>
<keyword evidence="2" id="KW-0479">Metal-binding</keyword>
<comment type="subcellular location">
    <subcellularLocation>
        <location evidence="1">Nucleus</location>
    </subcellularLocation>
</comment>
<evidence type="ECO:0000256" key="2">
    <source>
        <dbReference type="ARBA" id="ARBA00022723"/>
    </source>
</evidence>
<dbReference type="GO" id="GO:0005634">
    <property type="term" value="C:nucleus"/>
    <property type="evidence" value="ECO:0007669"/>
    <property type="project" value="UniProtKB-SubCell"/>
</dbReference>
<dbReference type="CDD" id="cd12148">
    <property type="entry name" value="fungal_TF_MHR"/>
    <property type="match status" value="1"/>
</dbReference>
<evidence type="ECO:0000256" key="3">
    <source>
        <dbReference type="ARBA" id="ARBA00023242"/>
    </source>
</evidence>
<feature type="compositionally biased region" description="Basic and acidic residues" evidence="4">
    <location>
        <begin position="16"/>
        <end position="27"/>
    </location>
</feature>
<dbReference type="Gene3D" id="4.10.240.10">
    <property type="entry name" value="Zn(2)-C6 fungal-type DNA-binding domain"/>
    <property type="match status" value="1"/>
</dbReference>
<comment type="caution">
    <text evidence="6">The sequence shown here is derived from an EMBL/GenBank/DDBJ whole genome shotgun (WGS) entry which is preliminary data.</text>
</comment>
<dbReference type="EMBL" id="CABFNP030000663">
    <property type="protein sequence ID" value="CAI6076382.1"/>
    <property type="molecule type" value="Genomic_DNA"/>
</dbReference>
<dbReference type="Pfam" id="PF04082">
    <property type="entry name" value="Fungal_trans"/>
    <property type="match status" value="1"/>
</dbReference>
<dbReference type="CDD" id="cd00067">
    <property type="entry name" value="GAL4"/>
    <property type="match status" value="1"/>
</dbReference>
<protein>
    <recommendedName>
        <fullName evidence="5">Zn(2)-C6 fungal-type domain-containing protein</fullName>
    </recommendedName>
</protein>
<evidence type="ECO:0000256" key="1">
    <source>
        <dbReference type="ARBA" id="ARBA00004123"/>
    </source>
</evidence>
<dbReference type="PANTHER" id="PTHR31001">
    <property type="entry name" value="UNCHARACTERIZED TRANSCRIPTIONAL REGULATORY PROTEIN"/>
    <property type="match status" value="1"/>
</dbReference>
<feature type="domain" description="Zn(2)-C6 fungal-type" evidence="5">
    <location>
        <begin position="42"/>
        <end position="73"/>
    </location>
</feature>
<dbReference type="Proteomes" id="UP001160390">
    <property type="component" value="Unassembled WGS sequence"/>
</dbReference>
<dbReference type="GO" id="GO:0006351">
    <property type="term" value="P:DNA-templated transcription"/>
    <property type="evidence" value="ECO:0007669"/>
    <property type="project" value="InterPro"/>
</dbReference>
<dbReference type="SUPFAM" id="SSF57701">
    <property type="entry name" value="Zn2/Cys6 DNA-binding domain"/>
    <property type="match status" value="1"/>
</dbReference>
<evidence type="ECO:0000259" key="5">
    <source>
        <dbReference type="PROSITE" id="PS50048"/>
    </source>
</evidence>
<dbReference type="Pfam" id="PF00172">
    <property type="entry name" value="Zn_clus"/>
    <property type="match status" value="1"/>
</dbReference>
<organism evidence="6 7">
    <name type="scientific">Clonostachys chloroleuca</name>
    <dbReference type="NCBI Taxonomy" id="1926264"/>
    <lineage>
        <taxon>Eukaryota</taxon>
        <taxon>Fungi</taxon>
        <taxon>Dikarya</taxon>
        <taxon>Ascomycota</taxon>
        <taxon>Pezizomycotina</taxon>
        <taxon>Sordariomycetes</taxon>
        <taxon>Hypocreomycetidae</taxon>
        <taxon>Hypocreales</taxon>
        <taxon>Bionectriaceae</taxon>
        <taxon>Clonostachys</taxon>
    </lineage>
</organism>
<reference evidence="6" key="1">
    <citation type="submission" date="2023-01" db="EMBL/GenBank/DDBJ databases">
        <authorList>
            <person name="Piombo E."/>
        </authorList>
    </citation>
    <scope>NUCLEOTIDE SEQUENCE</scope>
</reference>
<sequence>MEHINAVPDTEAGVAKSDDVRDFDQSHRPSRVTRKRRRAALSCTECRRRKRKCDGKHPCCDCKLRNKANGCHYADSPVDIKHVQEIMSPRGQTTASAYTPSSATDAISKRLDNTATLSISELGYARTGNSTADFLDRFHAGRDELMGGPGASGWVNGNFLLWRDYKRLLEKLPARACTEKLVDFYFREINWQYYALDEGTFKQQLQTWYQLNLSAAFNSLSPDWRAFPAMLFELVATAVLLMTPEAALASLELSDSDIVSFETMVVEYNKSATEIIRLLGKRQISLTTVIAGFLQVAFLKYFGQVTEAWHALGEVIKDAQEIGLHSTQRDPKPRSNDAAAVLENQWNIQDRRRIWMILSGWDIHTAMVLGRPAAIIDTLEPTLPIDAIIVQNRLANPVLPRGAHDAPTPLTRAIWAYRIMSNLRKVQALEREGPFSEDFSHVDRLDQEMRQLDADIPCFFHRYNPDRTFDSIPDCYWIPRARATLPQLLSFNLIALHRPYIFTHPASRSRALGACLDMLRAQKEHFESIQENQYKTFFLFFGTFDAVVLMASIYTFFPEDHPDKILQAVQHLQWSIDRFEAMSNRNVLAKAAVDTLRTFLERLKRAFVGARFQPSLDAALLDTGGSSMQAIPLPIDMSTSISNTDTISRSSSIGLSPLMPIKAPEFQAWGPPEVPFDWSLIEPIYAMGDIAYNDLIGNLDDSVAGSSQQNTWPESDPELLQFSGDFSANSVWSVLNQDLRYRRG</sequence>
<dbReference type="InterPro" id="IPR036864">
    <property type="entry name" value="Zn2-C6_fun-type_DNA-bd_sf"/>
</dbReference>
<dbReference type="PROSITE" id="PS00463">
    <property type="entry name" value="ZN2_CY6_FUNGAL_1"/>
    <property type="match status" value="1"/>
</dbReference>
<dbReference type="GO" id="GO:0003677">
    <property type="term" value="F:DNA binding"/>
    <property type="evidence" value="ECO:0007669"/>
    <property type="project" value="InterPro"/>
</dbReference>
<dbReference type="PROSITE" id="PS50048">
    <property type="entry name" value="ZN2_CY6_FUNGAL_2"/>
    <property type="match status" value="1"/>
</dbReference>
<name>A0AA35LUF6_9HYPO</name>
<dbReference type="GO" id="GO:0000981">
    <property type="term" value="F:DNA-binding transcription factor activity, RNA polymerase II-specific"/>
    <property type="evidence" value="ECO:0007669"/>
    <property type="project" value="InterPro"/>
</dbReference>
<dbReference type="SMART" id="SM00066">
    <property type="entry name" value="GAL4"/>
    <property type="match status" value="1"/>
</dbReference>
<dbReference type="GO" id="GO:0008270">
    <property type="term" value="F:zinc ion binding"/>
    <property type="evidence" value="ECO:0007669"/>
    <property type="project" value="InterPro"/>
</dbReference>
<keyword evidence="3" id="KW-0539">Nucleus</keyword>
<dbReference type="InterPro" id="IPR001138">
    <property type="entry name" value="Zn2Cys6_DnaBD"/>
</dbReference>
<evidence type="ECO:0000256" key="4">
    <source>
        <dbReference type="SAM" id="MobiDB-lite"/>
    </source>
</evidence>
<keyword evidence="7" id="KW-1185">Reference proteome</keyword>
<dbReference type="SMART" id="SM00906">
    <property type="entry name" value="Fungal_trans"/>
    <property type="match status" value="1"/>
</dbReference>